<feature type="region of interest" description="Disordered" evidence="1">
    <location>
        <begin position="1"/>
        <end position="24"/>
    </location>
</feature>
<dbReference type="AlphaFoldDB" id="A0A0F9D664"/>
<evidence type="ECO:0000313" key="2">
    <source>
        <dbReference type="EMBL" id="KKL13251.1"/>
    </source>
</evidence>
<proteinExistence type="predicted"/>
<protein>
    <submittedName>
        <fullName evidence="2">Uncharacterized protein</fullName>
    </submittedName>
</protein>
<organism evidence="2">
    <name type="scientific">marine sediment metagenome</name>
    <dbReference type="NCBI Taxonomy" id="412755"/>
    <lineage>
        <taxon>unclassified sequences</taxon>
        <taxon>metagenomes</taxon>
        <taxon>ecological metagenomes</taxon>
    </lineage>
</organism>
<name>A0A0F9D664_9ZZZZ</name>
<feature type="non-terminal residue" evidence="2">
    <location>
        <position position="1"/>
    </location>
</feature>
<evidence type="ECO:0000256" key="1">
    <source>
        <dbReference type="SAM" id="MobiDB-lite"/>
    </source>
</evidence>
<comment type="caution">
    <text evidence="2">The sequence shown here is derived from an EMBL/GenBank/DDBJ whole genome shotgun (WGS) entry which is preliminary data.</text>
</comment>
<dbReference type="EMBL" id="LAZR01040937">
    <property type="protein sequence ID" value="KKL13251.1"/>
    <property type="molecule type" value="Genomic_DNA"/>
</dbReference>
<sequence length="53" mass="6198">GYHYLESQGVHRGPRKARKGTIDGRIKRRSRMEKNDNQDLLDMSIAEAKARMR</sequence>
<gene>
    <name evidence="2" type="ORF">LCGC14_2527690</name>
</gene>
<reference evidence="2" key="1">
    <citation type="journal article" date="2015" name="Nature">
        <title>Complex archaea that bridge the gap between prokaryotes and eukaryotes.</title>
        <authorList>
            <person name="Spang A."/>
            <person name="Saw J.H."/>
            <person name="Jorgensen S.L."/>
            <person name="Zaremba-Niedzwiedzka K."/>
            <person name="Martijn J."/>
            <person name="Lind A.E."/>
            <person name="van Eijk R."/>
            <person name="Schleper C."/>
            <person name="Guy L."/>
            <person name="Ettema T.J."/>
        </authorList>
    </citation>
    <scope>NUCLEOTIDE SEQUENCE</scope>
</reference>
<accession>A0A0F9D664</accession>